<evidence type="ECO:0000313" key="6">
    <source>
        <dbReference type="Proteomes" id="UP000253370"/>
    </source>
</evidence>
<dbReference type="EMBL" id="QNTQ01000023">
    <property type="protein sequence ID" value="RBI83009.1"/>
    <property type="molecule type" value="Genomic_DNA"/>
</dbReference>
<feature type="chain" id="PRO_5016859256" evidence="3">
    <location>
        <begin position="23"/>
        <end position="517"/>
    </location>
</feature>
<sequence>MRSWRAAVIAALVILAAVPVAAQDVTLRSPDGDVEIEGTLLGFDGRYYRVDTIYGELTVDGSGVVCEGPGCPSLEPFVADLRLSGSATIADVLMPALIEGFAMRSGFALTRERPDASHSRFTLYEASGQPLARFHLRSTTTDEGFADLLADEADVALAVREIRADEAQRAREAGLGDLTAPERSRVLALDGLVPVVAPGNPVLAIAPLDLARILAGKIDNWQALGGPDAPITLHVRDAESGLGQAVADRILAPAGLALDEGAVRHPTDAALVRAVASDRLGLGVASFAELGNTQPLALTGRCGFVLRAERRAIKMEDYPLTTPLFLYLPMRRLPEIARDFLIYLRSAPAQIVIRRAGFVDQAAEEVPIADQGDRFVNAIASAGPEVSLGELKRMVETLDGMRRLTVSFRFRTGSAALDAQSVSNVEALAQALATGRYDGRQLLFVGFSDGQGPAVTNAQIAARRAEAVRDAVLAAAEDADLSRVEIATDAFGEALPMACDESAWGRQVNRRVEVWVR</sequence>
<dbReference type="Pfam" id="PF12849">
    <property type="entry name" value="PBP_like_2"/>
    <property type="match status" value="1"/>
</dbReference>
<keyword evidence="2" id="KW-0472">Membrane</keyword>
<dbReference type="CDD" id="cd07185">
    <property type="entry name" value="OmpA_C-like"/>
    <property type="match status" value="1"/>
</dbReference>
<evidence type="ECO:0000256" key="3">
    <source>
        <dbReference type="SAM" id="SignalP"/>
    </source>
</evidence>
<evidence type="ECO:0000313" key="5">
    <source>
        <dbReference type="EMBL" id="RBI83009.1"/>
    </source>
</evidence>
<accession>A0A365U638</accession>
<dbReference type="Gene3D" id="3.40.190.10">
    <property type="entry name" value="Periplasmic binding protein-like II"/>
    <property type="match status" value="2"/>
</dbReference>
<dbReference type="InterPro" id="IPR036737">
    <property type="entry name" value="OmpA-like_sf"/>
</dbReference>
<keyword evidence="1 3" id="KW-0732">Signal</keyword>
<dbReference type="PANTHER" id="PTHR30570:SF1">
    <property type="entry name" value="PHOSPHATE-BINDING PROTEIN PSTS"/>
    <property type="match status" value="1"/>
</dbReference>
<dbReference type="PROSITE" id="PS51123">
    <property type="entry name" value="OMPA_2"/>
    <property type="match status" value="1"/>
</dbReference>
<dbReference type="InterPro" id="IPR050811">
    <property type="entry name" value="Phosphate_ABC_transporter"/>
</dbReference>
<organism evidence="5 6">
    <name type="scientific">Rhodosalinus halophilus</name>
    <dbReference type="NCBI Taxonomy" id="2259333"/>
    <lineage>
        <taxon>Bacteria</taxon>
        <taxon>Pseudomonadati</taxon>
        <taxon>Pseudomonadota</taxon>
        <taxon>Alphaproteobacteria</taxon>
        <taxon>Rhodobacterales</taxon>
        <taxon>Paracoccaceae</taxon>
        <taxon>Rhodosalinus</taxon>
    </lineage>
</organism>
<dbReference type="Proteomes" id="UP000253370">
    <property type="component" value="Unassembled WGS sequence"/>
</dbReference>
<dbReference type="Pfam" id="PF00691">
    <property type="entry name" value="OmpA"/>
    <property type="match status" value="1"/>
</dbReference>
<name>A0A365U638_9RHOB</name>
<dbReference type="AlphaFoldDB" id="A0A365U638"/>
<dbReference type="PANTHER" id="PTHR30570">
    <property type="entry name" value="PERIPLASMIC PHOSPHATE BINDING COMPONENT OF PHOSPHATE ABC TRANSPORTER"/>
    <property type="match status" value="1"/>
</dbReference>
<gene>
    <name evidence="5" type="ORF">DRV85_17135</name>
</gene>
<proteinExistence type="predicted"/>
<keyword evidence="6" id="KW-1185">Reference proteome</keyword>
<dbReference type="OrthoDB" id="9790048at2"/>
<protein>
    <submittedName>
        <fullName evidence="5">Cell envelope biogenesis protein OmpA</fullName>
    </submittedName>
</protein>
<dbReference type="Gene3D" id="3.30.1330.60">
    <property type="entry name" value="OmpA-like domain"/>
    <property type="match status" value="1"/>
</dbReference>
<evidence type="ECO:0000256" key="2">
    <source>
        <dbReference type="PROSITE-ProRule" id="PRU00473"/>
    </source>
</evidence>
<dbReference type="InterPro" id="IPR024370">
    <property type="entry name" value="PBP_domain"/>
</dbReference>
<dbReference type="InterPro" id="IPR006665">
    <property type="entry name" value="OmpA-like"/>
</dbReference>
<dbReference type="SUPFAM" id="SSF53850">
    <property type="entry name" value="Periplasmic binding protein-like II"/>
    <property type="match status" value="1"/>
</dbReference>
<feature type="signal peptide" evidence="3">
    <location>
        <begin position="1"/>
        <end position="22"/>
    </location>
</feature>
<feature type="domain" description="OmpA-like" evidence="4">
    <location>
        <begin position="397"/>
        <end position="517"/>
    </location>
</feature>
<comment type="caution">
    <text evidence="5">The sequence shown here is derived from an EMBL/GenBank/DDBJ whole genome shotgun (WGS) entry which is preliminary data.</text>
</comment>
<evidence type="ECO:0000256" key="1">
    <source>
        <dbReference type="ARBA" id="ARBA00022729"/>
    </source>
</evidence>
<dbReference type="SUPFAM" id="SSF103088">
    <property type="entry name" value="OmpA-like"/>
    <property type="match status" value="1"/>
</dbReference>
<evidence type="ECO:0000259" key="4">
    <source>
        <dbReference type="PROSITE" id="PS51123"/>
    </source>
</evidence>
<reference evidence="5 6" key="1">
    <citation type="submission" date="2018-07" db="EMBL/GenBank/DDBJ databases">
        <title>Rhodosalinus sp. strain E84T genomic sequence and assembly.</title>
        <authorList>
            <person name="Liu Z.-W."/>
            <person name="Lu D.-C."/>
        </authorList>
    </citation>
    <scope>NUCLEOTIDE SEQUENCE [LARGE SCALE GENOMIC DNA]</scope>
    <source>
        <strain evidence="5 6">E84</strain>
    </source>
</reference>
<dbReference type="RefSeq" id="WP_113290702.1">
    <property type="nucleotide sequence ID" value="NZ_QNTQ01000023.1"/>
</dbReference>
<dbReference type="GO" id="GO:0016020">
    <property type="term" value="C:membrane"/>
    <property type="evidence" value="ECO:0007669"/>
    <property type="project" value="UniProtKB-UniRule"/>
</dbReference>